<feature type="transmembrane region" description="Helical" evidence="6">
    <location>
        <begin position="181"/>
        <end position="200"/>
    </location>
</feature>
<feature type="transmembrane region" description="Helical" evidence="6">
    <location>
        <begin position="96"/>
        <end position="115"/>
    </location>
</feature>
<evidence type="ECO:0000313" key="8">
    <source>
        <dbReference type="EMBL" id="HGK24110.1"/>
    </source>
</evidence>
<keyword evidence="3 6" id="KW-0812">Transmembrane</keyword>
<feature type="domain" description="EamA" evidence="7">
    <location>
        <begin position="152"/>
        <end position="285"/>
    </location>
</feature>
<dbReference type="EMBL" id="DTDV01000017">
    <property type="protein sequence ID" value="HGK24110.1"/>
    <property type="molecule type" value="Genomic_DNA"/>
</dbReference>
<dbReference type="InterPro" id="IPR037185">
    <property type="entry name" value="EmrE-like"/>
</dbReference>
<feature type="transmembrane region" description="Helical" evidence="6">
    <location>
        <begin position="268"/>
        <end position="286"/>
    </location>
</feature>
<dbReference type="PROSITE" id="PS51257">
    <property type="entry name" value="PROKAR_LIPOPROTEIN"/>
    <property type="match status" value="1"/>
</dbReference>
<accession>A0A7V4DXS5</accession>
<comment type="subcellular location">
    <subcellularLocation>
        <location evidence="1">Cell membrane</location>
        <topology evidence="1">Multi-pass membrane protein</topology>
    </subcellularLocation>
</comment>
<feature type="transmembrane region" description="Helical" evidence="6">
    <location>
        <begin position="66"/>
        <end position="84"/>
    </location>
</feature>
<evidence type="ECO:0000256" key="1">
    <source>
        <dbReference type="ARBA" id="ARBA00004651"/>
    </source>
</evidence>
<feature type="transmembrane region" description="Helical" evidence="6">
    <location>
        <begin position="122"/>
        <end position="139"/>
    </location>
</feature>
<evidence type="ECO:0000256" key="4">
    <source>
        <dbReference type="ARBA" id="ARBA00022989"/>
    </source>
</evidence>
<evidence type="ECO:0000256" key="3">
    <source>
        <dbReference type="ARBA" id="ARBA00022692"/>
    </source>
</evidence>
<feature type="transmembrane region" description="Helical" evidence="6">
    <location>
        <begin position="151"/>
        <end position="169"/>
    </location>
</feature>
<name>A0A7V4DXS5_DICTH</name>
<evidence type="ECO:0000256" key="6">
    <source>
        <dbReference type="SAM" id="Phobius"/>
    </source>
</evidence>
<organism evidence="8">
    <name type="scientific">Dictyoglomus thermophilum</name>
    <dbReference type="NCBI Taxonomy" id="14"/>
    <lineage>
        <taxon>Bacteria</taxon>
        <taxon>Pseudomonadati</taxon>
        <taxon>Dictyoglomota</taxon>
        <taxon>Dictyoglomia</taxon>
        <taxon>Dictyoglomales</taxon>
        <taxon>Dictyoglomaceae</taxon>
        <taxon>Dictyoglomus</taxon>
    </lineage>
</organism>
<evidence type="ECO:0000259" key="7">
    <source>
        <dbReference type="Pfam" id="PF00892"/>
    </source>
</evidence>
<keyword evidence="2" id="KW-1003">Cell membrane</keyword>
<feature type="transmembrane region" description="Helical" evidence="6">
    <location>
        <begin position="243"/>
        <end position="262"/>
    </location>
</feature>
<dbReference type="AlphaFoldDB" id="A0A7V4DXS5"/>
<gene>
    <name evidence="8" type="ORF">ENU78_06745</name>
</gene>
<evidence type="ECO:0000256" key="2">
    <source>
        <dbReference type="ARBA" id="ARBA00022475"/>
    </source>
</evidence>
<protein>
    <submittedName>
        <fullName evidence="8">DMT family transporter</fullName>
    </submittedName>
</protein>
<dbReference type="SUPFAM" id="SSF103481">
    <property type="entry name" value="Multidrug resistance efflux transporter EmrE"/>
    <property type="match status" value="2"/>
</dbReference>
<reference evidence="8" key="1">
    <citation type="journal article" date="2020" name="mSystems">
        <title>Genome- and Community-Level Interaction Insights into Carbon Utilization and Element Cycling Functions of Hydrothermarchaeota in Hydrothermal Sediment.</title>
        <authorList>
            <person name="Zhou Z."/>
            <person name="Liu Y."/>
            <person name="Xu W."/>
            <person name="Pan J."/>
            <person name="Luo Z.H."/>
            <person name="Li M."/>
        </authorList>
    </citation>
    <scope>NUCLEOTIDE SEQUENCE [LARGE SCALE GENOMIC DNA]</scope>
    <source>
        <strain evidence="8">SpSt-70</strain>
    </source>
</reference>
<keyword evidence="4 6" id="KW-1133">Transmembrane helix</keyword>
<dbReference type="InterPro" id="IPR050638">
    <property type="entry name" value="AA-Vitamin_Transporters"/>
</dbReference>
<proteinExistence type="predicted"/>
<feature type="transmembrane region" description="Helical" evidence="6">
    <location>
        <begin position="35"/>
        <end position="54"/>
    </location>
</feature>
<evidence type="ECO:0000256" key="5">
    <source>
        <dbReference type="ARBA" id="ARBA00023136"/>
    </source>
</evidence>
<dbReference type="Pfam" id="PF00892">
    <property type="entry name" value="EamA"/>
    <property type="match status" value="2"/>
</dbReference>
<dbReference type="PANTHER" id="PTHR32322">
    <property type="entry name" value="INNER MEMBRANE TRANSPORTER"/>
    <property type="match status" value="1"/>
</dbReference>
<feature type="transmembrane region" description="Helical" evidence="6">
    <location>
        <begin position="212"/>
        <end position="231"/>
    </location>
</feature>
<dbReference type="PANTHER" id="PTHR32322:SF18">
    <property type="entry name" value="S-ADENOSYLMETHIONINE_S-ADENOSYLHOMOCYSTEINE TRANSPORTER"/>
    <property type="match status" value="1"/>
</dbReference>
<sequence length="287" mass="32254">MMKRIIGLTLVIVACLFWSISFSVSKILLKTLSPFELAFIRFFLASIFSLIVFLPKIKKASFNRKYQKPLFIAGLFGVTLYFIFENTGLKFTDASEGALIVGSFPALGLLTEYILQKEKLPLNRILGVLLSISGVFLIMSDSGLNLKFNNLFGDFLILLSGVSWVIYNWEIKKVNQKYPYEILTTFQMIWGSILFLPFLMFTGLKIPKTLDALIGIFFLSFFCSGLGYLFYNYGLKTLSVSQVMNILNLIPLFGAIWGVIYLKETLTLIKIVGGILIILGVSLSSSK</sequence>
<dbReference type="GO" id="GO:0005886">
    <property type="term" value="C:plasma membrane"/>
    <property type="evidence" value="ECO:0007669"/>
    <property type="project" value="UniProtKB-SubCell"/>
</dbReference>
<feature type="domain" description="EamA" evidence="7">
    <location>
        <begin position="6"/>
        <end position="139"/>
    </location>
</feature>
<comment type="caution">
    <text evidence="8">The sequence shown here is derived from an EMBL/GenBank/DDBJ whole genome shotgun (WGS) entry which is preliminary data.</text>
</comment>
<keyword evidence="5 6" id="KW-0472">Membrane</keyword>
<dbReference type="InterPro" id="IPR000620">
    <property type="entry name" value="EamA_dom"/>
</dbReference>
<dbReference type="Gene3D" id="1.10.3730.20">
    <property type="match status" value="1"/>
</dbReference>